<dbReference type="RefSeq" id="WP_188073933.1">
    <property type="nucleotide sequence ID" value="NZ_BSPS01000065.1"/>
</dbReference>
<comment type="caution">
    <text evidence="2">The sequence shown here is derived from an EMBL/GenBank/DDBJ whole genome shotgun (WGS) entry which is preliminary data.</text>
</comment>
<gene>
    <name evidence="2" type="ORF">GGR43_004437</name>
</gene>
<feature type="compositionally biased region" description="Basic and acidic residues" evidence="1">
    <location>
        <begin position="740"/>
        <end position="749"/>
    </location>
</feature>
<protein>
    <submittedName>
        <fullName evidence="2">Uncharacterized protein</fullName>
    </submittedName>
</protein>
<evidence type="ECO:0000256" key="1">
    <source>
        <dbReference type="SAM" id="MobiDB-lite"/>
    </source>
</evidence>
<organism evidence="2 3">
    <name type="scientific">Sphingobium jiangsuense</name>
    <dbReference type="NCBI Taxonomy" id="870476"/>
    <lineage>
        <taxon>Bacteria</taxon>
        <taxon>Pseudomonadati</taxon>
        <taxon>Pseudomonadota</taxon>
        <taxon>Alphaproteobacteria</taxon>
        <taxon>Sphingomonadales</taxon>
        <taxon>Sphingomonadaceae</taxon>
        <taxon>Sphingobium</taxon>
    </lineage>
</organism>
<dbReference type="EMBL" id="JACIDT010000031">
    <property type="protein sequence ID" value="MBB3928692.1"/>
    <property type="molecule type" value="Genomic_DNA"/>
</dbReference>
<accession>A0A7W6FSF9</accession>
<keyword evidence="3" id="KW-1185">Reference proteome</keyword>
<evidence type="ECO:0000313" key="3">
    <source>
        <dbReference type="Proteomes" id="UP000571950"/>
    </source>
</evidence>
<dbReference type="AlphaFoldDB" id="A0A7W6FSF9"/>
<reference evidence="2 3" key="1">
    <citation type="submission" date="2020-08" db="EMBL/GenBank/DDBJ databases">
        <title>Genomic Encyclopedia of Type Strains, Phase IV (KMG-IV): sequencing the most valuable type-strain genomes for metagenomic binning, comparative biology and taxonomic classification.</title>
        <authorList>
            <person name="Goeker M."/>
        </authorList>
    </citation>
    <scope>NUCLEOTIDE SEQUENCE [LARGE SCALE GENOMIC DNA]</scope>
    <source>
        <strain evidence="2 3">DSM 26189</strain>
    </source>
</reference>
<sequence>MIADLIALIDARQADEFSSQLSDLIEFHAFLYKLAQLDDEDINYGQMSSGWGLAGGRTLSESWSQAYRDMIRRAVERLPDEPEFFGRVAYLGANIYGRAGREVTPKALTSVLRLADFVSYRLMEWAVDQNRAENAGASSPRAGFSLLRLGDTYAGAWRDMVAGWERLLHVVVSVPGRRGNRERSWAELGRIAVNVLDHLDSTTRLAARAIWSGDRLATNWTCDLLLHWKAQAERGWESRGAYWLLRSEALTLEGLELDWQQMSERLAPPVDGREITAPVVFGAIIHNAWRDHVVTLASVAIHWAMHDTVPDTVLQAARMLLRNEPHDRGDVGHHDEQPMSAADILISSLRITSSGERFAERSYAATFEHLLESLGRLGERPWVSLRIYSSSGGFSFEALPIAHALAMVAAAAGSQGITADLRRLLTDADDEALRRRQRYLATLRDAFAEIDTDQGRAVAGALVDEADALSFEARLDNARLLVEQALALLVGRRDQAIVNAQIDPDRMRALAVAAGSQAFVPDEFPLNLFSEIVSTPDALTEFTLKVSNASKGAYTAPLMEQLVVNEEDWWREATARQVAAVVWHDVLNAASFDDIEGRTPEEFWHAVRDGSARIREAGDAPVLVIASMSHPEWLLDWQWSHRPDPARKPADLVITRLEGQAEGYEFSMNDTPVYSAQTACGVAYLVPEQLFRRLRYRDYGDGLSVAMRFDPDPQNPWLGAMLASFARETEVADAHGYRIRFDSDPRPDLVEPGADTPPPQPSESSRSGRESSVKASPARRRRNAGPMRAEDAE</sequence>
<name>A0A7W6FSF9_9SPHN</name>
<dbReference type="Proteomes" id="UP000571950">
    <property type="component" value="Unassembled WGS sequence"/>
</dbReference>
<proteinExistence type="predicted"/>
<feature type="region of interest" description="Disordered" evidence="1">
    <location>
        <begin position="740"/>
        <end position="793"/>
    </location>
</feature>
<evidence type="ECO:0000313" key="2">
    <source>
        <dbReference type="EMBL" id="MBB3928692.1"/>
    </source>
</evidence>